<dbReference type="Proteomes" id="UP001157946">
    <property type="component" value="Unassembled WGS sequence"/>
</dbReference>
<dbReference type="AlphaFoldDB" id="A0AA46ADL9"/>
<keyword evidence="1" id="KW-0175">Coiled coil</keyword>
<dbReference type="EMBL" id="FXTU01000001">
    <property type="protein sequence ID" value="SMP06134.1"/>
    <property type="molecule type" value="Genomic_DNA"/>
</dbReference>
<organism evidence="2 3">
    <name type="scientific">Laceyella tengchongensis</name>
    <dbReference type="NCBI Taxonomy" id="574699"/>
    <lineage>
        <taxon>Bacteria</taxon>
        <taxon>Bacillati</taxon>
        <taxon>Bacillota</taxon>
        <taxon>Bacilli</taxon>
        <taxon>Bacillales</taxon>
        <taxon>Thermoactinomycetaceae</taxon>
        <taxon>Laceyella</taxon>
    </lineage>
</organism>
<feature type="coiled-coil region" evidence="1">
    <location>
        <begin position="68"/>
        <end position="102"/>
    </location>
</feature>
<accession>A0AA46ADL9</accession>
<comment type="caution">
    <text evidence="2">The sequence shown here is derived from an EMBL/GenBank/DDBJ whole genome shotgun (WGS) entry which is preliminary data.</text>
</comment>
<protein>
    <submittedName>
        <fullName evidence="2">Uncharacterized protein</fullName>
    </submittedName>
</protein>
<gene>
    <name evidence="2" type="ORF">SAMN06265361_101675</name>
</gene>
<evidence type="ECO:0000313" key="2">
    <source>
        <dbReference type="EMBL" id="SMP06134.1"/>
    </source>
</evidence>
<sequence>MNRSIIPSYKKCIKVIMIILHTPNRKNDGGLDMRLFSGHQQQRRKQSDASKMSLFAGYSGDDFDQKYLEILDRKRMRLQAEAKRLQEARQSEEDEYQRKILEAIQLANRGKRKR</sequence>
<reference evidence="2" key="1">
    <citation type="submission" date="2017-05" db="EMBL/GenBank/DDBJ databases">
        <authorList>
            <person name="Varghese N."/>
            <person name="Submissions S."/>
        </authorList>
    </citation>
    <scope>NUCLEOTIDE SEQUENCE</scope>
    <source>
        <strain evidence="2">DSM 45262</strain>
    </source>
</reference>
<evidence type="ECO:0000313" key="3">
    <source>
        <dbReference type="Proteomes" id="UP001157946"/>
    </source>
</evidence>
<name>A0AA46ADL9_9BACL</name>
<proteinExistence type="predicted"/>
<keyword evidence="3" id="KW-1185">Reference proteome</keyword>
<evidence type="ECO:0000256" key="1">
    <source>
        <dbReference type="SAM" id="Coils"/>
    </source>
</evidence>